<reference evidence="2" key="1">
    <citation type="journal article" date="2020" name="Stud. Mycol.">
        <title>101 Dothideomycetes genomes: a test case for predicting lifestyles and emergence of pathogens.</title>
        <authorList>
            <person name="Haridas S."/>
            <person name="Albert R."/>
            <person name="Binder M."/>
            <person name="Bloem J."/>
            <person name="Labutti K."/>
            <person name="Salamov A."/>
            <person name="Andreopoulos B."/>
            <person name="Baker S."/>
            <person name="Barry K."/>
            <person name="Bills G."/>
            <person name="Bluhm B."/>
            <person name="Cannon C."/>
            <person name="Castanera R."/>
            <person name="Culley D."/>
            <person name="Daum C."/>
            <person name="Ezra D."/>
            <person name="Gonzalez J."/>
            <person name="Henrissat B."/>
            <person name="Kuo A."/>
            <person name="Liang C."/>
            <person name="Lipzen A."/>
            <person name="Lutzoni F."/>
            <person name="Magnuson J."/>
            <person name="Mondo S."/>
            <person name="Nolan M."/>
            <person name="Ohm R."/>
            <person name="Pangilinan J."/>
            <person name="Park H.-J."/>
            <person name="Ramirez L."/>
            <person name="Alfaro M."/>
            <person name="Sun H."/>
            <person name="Tritt A."/>
            <person name="Yoshinaga Y."/>
            <person name="Zwiers L.-H."/>
            <person name="Turgeon B."/>
            <person name="Goodwin S."/>
            <person name="Spatafora J."/>
            <person name="Crous P."/>
            <person name="Grigoriev I."/>
        </authorList>
    </citation>
    <scope>NUCLEOTIDE SEQUENCE</scope>
    <source>
        <strain evidence="2">CBS 130266</strain>
    </source>
</reference>
<keyword evidence="3" id="KW-1185">Reference proteome</keyword>
<name>A0A9P4TSU1_9PEZI</name>
<sequence length="331" mass="37379">MADIDDLEYVSPNEEYNLDLVFLFGEPAGWPDTLRNMIRKSLALLALTSEDAEAALRGREYGSILEPKHRSVLVNLLFENRALVGGIMVFLTFLYSKFDAFTKIPMKEYSFEVQTFNTVRRACGLIEFRALCHAAKACTSADLNIIRTIVAKEESPGRTLFPRLEANSRFHNLPRTLTALPERGSSITHATTPISAVKRGKQPQLSTSTFPYFDLPVISESIRRHSTSPPKTPSLRRESRRIGDMMEKPNISPETQEHLQQRILFNLQNNGFLNSEATAAKELRDHGPRMRRGVPIERLPTVRRPTYEGMSRLFSSPNKGKEGEAEDAKSI</sequence>
<feature type="compositionally biased region" description="Basic and acidic residues" evidence="1">
    <location>
        <begin position="319"/>
        <end position="331"/>
    </location>
</feature>
<dbReference type="EMBL" id="MU007140">
    <property type="protein sequence ID" value="KAF2417443.1"/>
    <property type="molecule type" value="Genomic_DNA"/>
</dbReference>
<proteinExistence type="predicted"/>
<evidence type="ECO:0000256" key="1">
    <source>
        <dbReference type="SAM" id="MobiDB-lite"/>
    </source>
</evidence>
<feature type="region of interest" description="Disordered" evidence="1">
    <location>
        <begin position="294"/>
        <end position="331"/>
    </location>
</feature>
<evidence type="ECO:0000313" key="3">
    <source>
        <dbReference type="Proteomes" id="UP000800235"/>
    </source>
</evidence>
<dbReference type="AlphaFoldDB" id="A0A9P4TSU1"/>
<gene>
    <name evidence="2" type="ORF">EJ08DRAFT_666489</name>
</gene>
<accession>A0A9P4TSU1</accession>
<dbReference type="Proteomes" id="UP000800235">
    <property type="component" value="Unassembled WGS sequence"/>
</dbReference>
<evidence type="ECO:0000313" key="2">
    <source>
        <dbReference type="EMBL" id="KAF2417443.1"/>
    </source>
</evidence>
<organism evidence="2 3">
    <name type="scientific">Tothia fuscella</name>
    <dbReference type="NCBI Taxonomy" id="1048955"/>
    <lineage>
        <taxon>Eukaryota</taxon>
        <taxon>Fungi</taxon>
        <taxon>Dikarya</taxon>
        <taxon>Ascomycota</taxon>
        <taxon>Pezizomycotina</taxon>
        <taxon>Dothideomycetes</taxon>
        <taxon>Pleosporomycetidae</taxon>
        <taxon>Venturiales</taxon>
        <taxon>Cylindrosympodiaceae</taxon>
        <taxon>Tothia</taxon>
    </lineage>
</organism>
<comment type="caution">
    <text evidence="2">The sequence shown here is derived from an EMBL/GenBank/DDBJ whole genome shotgun (WGS) entry which is preliminary data.</text>
</comment>
<protein>
    <submittedName>
        <fullName evidence="2">Uncharacterized protein</fullName>
    </submittedName>
</protein>